<gene>
    <name evidence="2" type="ORF">HCU67_12650</name>
</gene>
<comment type="caution">
    <text evidence="2">The sequence shown here is derived from an EMBL/GenBank/DDBJ whole genome shotgun (WGS) entry which is preliminary data.</text>
</comment>
<keyword evidence="1" id="KW-1133">Transmembrane helix</keyword>
<feature type="transmembrane region" description="Helical" evidence="1">
    <location>
        <begin position="145"/>
        <end position="163"/>
    </location>
</feature>
<evidence type="ECO:0000313" key="3">
    <source>
        <dbReference type="Proteomes" id="UP000718451"/>
    </source>
</evidence>
<sequence length="338" mass="39351">MALLSIWWHIGKRQKDFGQVWLALSIFCWSISGLVEVYFSNNPNISNIYLDGLRSVLSLFNSLFILLALPWFRYLPRFLEQLIKSRYWHWIVGLPFLFSLLPTLNKMVLGRAAIINELDVYYAVLTLVFLGLVLWHSFSKRRLVSLAYLSLVCIGITLLAQIYKLTGSTINLTLFSAIFKTCLIMIFFALALSWVKELSENTIPVANEITLLFDVVRNSDKVERWVSIGGFRGKGNRKVQLTGAQFELFNQFAELRKNEPEEWLEIRPKNNPSKNKRYDIGDYNEIKRLLFSLLDGLFGRGNWTKEQHLNPLKDSLFELSKKRERKIRLRIPPNNINL</sequence>
<protein>
    <recommendedName>
        <fullName evidence="4">Histidine kinase N-terminal 7TM region domain-containing protein</fullName>
    </recommendedName>
</protein>
<accession>A0ABX1GS75</accession>
<keyword evidence="1" id="KW-0812">Transmembrane</keyword>
<evidence type="ECO:0000313" key="2">
    <source>
        <dbReference type="EMBL" id="NKI32798.1"/>
    </source>
</evidence>
<keyword evidence="1" id="KW-0472">Membrane</keyword>
<feature type="transmembrane region" description="Helical" evidence="1">
    <location>
        <begin position="169"/>
        <end position="192"/>
    </location>
</feature>
<evidence type="ECO:0008006" key="4">
    <source>
        <dbReference type="Google" id="ProtNLM"/>
    </source>
</evidence>
<reference evidence="2 3" key="1">
    <citation type="submission" date="2020-04" db="EMBL/GenBank/DDBJ databases">
        <authorList>
            <person name="Yoon J."/>
        </authorList>
    </citation>
    <scope>NUCLEOTIDE SEQUENCE [LARGE SCALE GENOMIC DNA]</scope>
    <source>
        <strain evidence="2 3">DJ-13</strain>
    </source>
</reference>
<feature type="transmembrane region" description="Helical" evidence="1">
    <location>
        <begin position="120"/>
        <end position="138"/>
    </location>
</feature>
<proteinExistence type="predicted"/>
<keyword evidence="3" id="KW-1185">Reference proteome</keyword>
<feature type="transmembrane region" description="Helical" evidence="1">
    <location>
        <begin position="20"/>
        <end position="40"/>
    </location>
</feature>
<dbReference type="EMBL" id="JAAWWL010000002">
    <property type="protein sequence ID" value="NKI32798.1"/>
    <property type="molecule type" value="Genomic_DNA"/>
</dbReference>
<name>A0ABX1GS75_9FLAO</name>
<dbReference type="Proteomes" id="UP000718451">
    <property type="component" value="Unassembled WGS sequence"/>
</dbReference>
<feature type="transmembrane region" description="Helical" evidence="1">
    <location>
        <begin position="87"/>
        <end position="108"/>
    </location>
</feature>
<feature type="transmembrane region" description="Helical" evidence="1">
    <location>
        <begin position="52"/>
        <end position="75"/>
    </location>
</feature>
<organism evidence="2 3">
    <name type="scientific">Croceivirga thetidis</name>
    <dbReference type="NCBI Taxonomy" id="2721623"/>
    <lineage>
        <taxon>Bacteria</taxon>
        <taxon>Pseudomonadati</taxon>
        <taxon>Bacteroidota</taxon>
        <taxon>Flavobacteriia</taxon>
        <taxon>Flavobacteriales</taxon>
        <taxon>Flavobacteriaceae</taxon>
        <taxon>Croceivirga</taxon>
    </lineage>
</organism>
<evidence type="ECO:0000256" key="1">
    <source>
        <dbReference type="SAM" id="Phobius"/>
    </source>
</evidence>